<dbReference type="InParanoid" id="B9TG34"/>
<dbReference type="AlphaFoldDB" id="B9TG34"/>
<evidence type="ECO:0008006" key="3">
    <source>
        <dbReference type="Google" id="ProtNLM"/>
    </source>
</evidence>
<dbReference type="InterPro" id="IPR013320">
    <property type="entry name" value="ConA-like_dom_sf"/>
</dbReference>
<dbReference type="Pfam" id="PF13385">
    <property type="entry name" value="Laminin_G_3"/>
    <property type="match status" value="1"/>
</dbReference>
<dbReference type="Proteomes" id="UP000008311">
    <property type="component" value="Unassembled WGS sequence"/>
</dbReference>
<sequence length="130" mass="13371">PGTSYEVFLPANGVKDYAGNAIGADFKSTFNTGNAAETTQNGSANAWTAPGIFGRDQSGGADDVFWGWLDNTGRLNLSVANAATNNPGTRSTSPVNDGNWHHVVLTRDAGSGAQTMYIDGAKTSSTGLTG</sequence>
<protein>
    <recommendedName>
        <fullName evidence="3">LamG-like jellyroll fold domain-containing protein</fullName>
    </recommendedName>
</protein>
<accession>B9TG34</accession>
<name>B9TG34_RICCO</name>
<dbReference type="SUPFAM" id="SSF49899">
    <property type="entry name" value="Concanavalin A-like lectins/glucanases"/>
    <property type="match status" value="1"/>
</dbReference>
<dbReference type="Gene3D" id="2.60.120.200">
    <property type="match status" value="1"/>
</dbReference>
<evidence type="ECO:0000313" key="1">
    <source>
        <dbReference type="EMBL" id="EEF25180.1"/>
    </source>
</evidence>
<gene>
    <name evidence="1" type="ORF">RCOM_1935050</name>
</gene>
<reference evidence="2" key="1">
    <citation type="journal article" date="2010" name="Nat. Biotechnol.">
        <title>Draft genome sequence of the oilseed species Ricinus communis.</title>
        <authorList>
            <person name="Chan A.P."/>
            <person name="Crabtree J."/>
            <person name="Zhao Q."/>
            <person name="Lorenzi H."/>
            <person name="Orvis J."/>
            <person name="Puiu D."/>
            <person name="Melake-Berhan A."/>
            <person name="Jones K.M."/>
            <person name="Redman J."/>
            <person name="Chen G."/>
            <person name="Cahoon E.B."/>
            <person name="Gedil M."/>
            <person name="Stanke M."/>
            <person name="Haas B.J."/>
            <person name="Wortman J.R."/>
            <person name="Fraser-Liggett C.M."/>
            <person name="Ravel J."/>
            <person name="Rabinowicz P.D."/>
        </authorList>
    </citation>
    <scope>NUCLEOTIDE SEQUENCE [LARGE SCALE GENOMIC DNA]</scope>
    <source>
        <strain evidence="2">cv. Hale</strain>
    </source>
</reference>
<dbReference type="EMBL" id="EQ980326">
    <property type="protein sequence ID" value="EEF25180.1"/>
    <property type="molecule type" value="Genomic_DNA"/>
</dbReference>
<evidence type="ECO:0000313" key="2">
    <source>
        <dbReference type="Proteomes" id="UP000008311"/>
    </source>
</evidence>
<feature type="non-terminal residue" evidence="1">
    <location>
        <position position="1"/>
    </location>
</feature>
<proteinExistence type="predicted"/>
<keyword evidence="2" id="KW-1185">Reference proteome</keyword>
<organism evidence="1 2">
    <name type="scientific">Ricinus communis</name>
    <name type="common">Castor bean</name>
    <dbReference type="NCBI Taxonomy" id="3988"/>
    <lineage>
        <taxon>Eukaryota</taxon>
        <taxon>Viridiplantae</taxon>
        <taxon>Streptophyta</taxon>
        <taxon>Embryophyta</taxon>
        <taxon>Tracheophyta</taxon>
        <taxon>Spermatophyta</taxon>
        <taxon>Magnoliopsida</taxon>
        <taxon>eudicotyledons</taxon>
        <taxon>Gunneridae</taxon>
        <taxon>Pentapetalae</taxon>
        <taxon>rosids</taxon>
        <taxon>fabids</taxon>
        <taxon>Malpighiales</taxon>
        <taxon>Euphorbiaceae</taxon>
        <taxon>Acalyphoideae</taxon>
        <taxon>Acalypheae</taxon>
        <taxon>Ricinus</taxon>
    </lineage>
</organism>
<feature type="non-terminal residue" evidence="1">
    <location>
        <position position="130"/>
    </location>
</feature>